<dbReference type="Pfam" id="PF00300">
    <property type="entry name" value="His_Phos_1"/>
    <property type="match status" value="1"/>
</dbReference>
<dbReference type="SMART" id="SM00855">
    <property type="entry name" value="PGAM"/>
    <property type="match status" value="1"/>
</dbReference>
<keyword evidence="1" id="KW-0732">Signal</keyword>
<feature type="chain" id="PRO_5045887948" evidence="1">
    <location>
        <begin position="22"/>
        <end position="199"/>
    </location>
</feature>
<organism evidence="2 3">
    <name type="scientific">Massilia haematophila</name>
    <dbReference type="NCBI Taxonomy" id="457923"/>
    <lineage>
        <taxon>Bacteria</taxon>
        <taxon>Pseudomonadati</taxon>
        <taxon>Pseudomonadota</taxon>
        <taxon>Betaproteobacteria</taxon>
        <taxon>Burkholderiales</taxon>
        <taxon>Oxalobacteraceae</taxon>
        <taxon>Telluria group</taxon>
        <taxon>Massilia</taxon>
    </lineage>
</organism>
<proteinExistence type="predicted"/>
<gene>
    <name evidence="2" type="ORF">ACFOPH_18710</name>
</gene>
<protein>
    <submittedName>
        <fullName evidence="2">Histidine phosphatase family protein</fullName>
    </submittedName>
</protein>
<dbReference type="InterPro" id="IPR013078">
    <property type="entry name" value="His_Pase_superF_clade-1"/>
</dbReference>
<comment type="caution">
    <text evidence="2">The sequence shown here is derived from an EMBL/GenBank/DDBJ whole genome shotgun (WGS) entry which is preliminary data.</text>
</comment>
<evidence type="ECO:0000313" key="2">
    <source>
        <dbReference type="EMBL" id="MFC3460269.1"/>
    </source>
</evidence>
<feature type="signal peptide" evidence="1">
    <location>
        <begin position="1"/>
        <end position="21"/>
    </location>
</feature>
<accession>A0ABV7PM58</accession>
<sequence>MRRRTVFCLLLFFWTAHAVHAASVDEGTLWQRLRAGEVVVLMRHAATTPGIGDPPGFELGKCATQRNLSEAGRRDARAIGAAFRQRGVHPGAVWSSRWCRCLDTARLAFDQAKPEPTLDSMFNDDDAASRAKLRELRAKLAARRETSPLVLVTHDVNIRALTGEYLAQGEMLLAVPRSDRLEVIGRLDARAGVARSAAR</sequence>
<dbReference type="InterPro" id="IPR029033">
    <property type="entry name" value="His_PPase_superfam"/>
</dbReference>
<dbReference type="SUPFAM" id="SSF53254">
    <property type="entry name" value="Phosphoglycerate mutase-like"/>
    <property type="match status" value="1"/>
</dbReference>
<evidence type="ECO:0000313" key="3">
    <source>
        <dbReference type="Proteomes" id="UP001595665"/>
    </source>
</evidence>
<dbReference type="RefSeq" id="WP_379736913.1">
    <property type="nucleotide sequence ID" value="NZ_JBHRVV010000001.1"/>
</dbReference>
<keyword evidence="3" id="KW-1185">Reference proteome</keyword>
<name>A0ABV7PM58_9BURK</name>
<dbReference type="Gene3D" id="3.40.50.1240">
    <property type="entry name" value="Phosphoglycerate mutase-like"/>
    <property type="match status" value="1"/>
</dbReference>
<dbReference type="Proteomes" id="UP001595665">
    <property type="component" value="Unassembled WGS sequence"/>
</dbReference>
<dbReference type="CDD" id="cd07040">
    <property type="entry name" value="HP"/>
    <property type="match status" value="1"/>
</dbReference>
<evidence type="ECO:0000256" key="1">
    <source>
        <dbReference type="SAM" id="SignalP"/>
    </source>
</evidence>
<reference evidence="3" key="1">
    <citation type="journal article" date="2019" name="Int. J. Syst. Evol. Microbiol.">
        <title>The Global Catalogue of Microorganisms (GCM) 10K type strain sequencing project: providing services to taxonomists for standard genome sequencing and annotation.</title>
        <authorList>
            <consortium name="The Broad Institute Genomics Platform"/>
            <consortium name="The Broad Institute Genome Sequencing Center for Infectious Disease"/>
            <person name="Wu L."/>
            <person name="Ma J."/>
        </authorList>
    </citation>
    <scope>NUCLEOTIDE SEQUENCE [LARGE SCALE GENOMIC DNA]</scope>
    <source>
        <strain evidence="3">CCM 7480</strain>
    </source>
</reference>
<dbReference type="EMBL" id="JBHRVV010000001">
    <property type="protein sequence ID" value="MFC3460269.1"/>
    <property type="molecule type" value="Genomic_DNA"/>
</dbReference>